<evidence type="ECO:0008006" key="3">
    <source>
        <dbReference type="Google" id="ProtNLM"/>
    </source>
</evidence>
<evidence type="ECO:0000313" key="2">
    <source>
        <dbReference type="Proteomes" id="UP000812287"/>
    </source>
</evidence>
<name>A0A9P8ARY2_9AGAR</name>
<dbReference type="RefSeq" id="XP_043039065.1">
    <property type="nucleotide sequence ID" value="XM_043177258.1"/>
</dbReference>
<dbReference type="SUPFAM" id="SSF56112">
    <property type="entry name" value="Protein kinase-like (PK-like)"/>
    <property type="match status" value="1"/>
</dbReference>
<comment type="caution">
    <text evidence="1">The sequence shown here is derived from an EMBL/GenBank/DDBJ whole genome shotgun (WGS) entry which is preliminary data.</text>
</comment>
<evidence type="ECO:0000313" key="1">
    <source>
        <dbReference type="EMBL" id="KAG7445565.1"/>
    </source>
</evidence>
<keyword evidence="2" id="KW-1185">Reference proteome</keyword>
<dbReference type="EMBL" id="MU250536">
    <property type="protein sequence ID" value="KAG7445565.1"/>
    <property type="molecule type" value="Genomic_DNA"/>
</dbReference>
<proteinExistence type="predicted"/>
<dbReference type="GeneID" id="66099545"/>
<dbReference type="AlphaFoldDB" id="A0A9P8ARY2"/>
<organism evidence="1 2">
    <name type="scientific">Guyanagaster necrorhizus</name>
    <dbReference type="NCBI Taxonomy" id="856835"/>
    <lineage>
        <taxon>Eukaryota</taxon>
        <taxon>Fungi</taxon>
        <taxon>Dikarya</taxon>
        <taxon>Basidiomycota</taxon>
        <taxon>Agaricomycotina</taxon>
        <taxon>Agaricomycetes</taxon>
        <taxon>Agaricomycetidae</taxon>
        <taxon>Agaricales</taxon>
        <taxon>Marasmiineae</taxon>
        <taxon>Physalacriaceae</taxon>
        <taxon>Guyanagaster</taxon>
    </lineage>
</organism>
<dbReference type="InterPro" id="IPR011009">
    <property type="entry name" value="Kinase-like_dom_sf"/>
</dbReference>
<sequence length="268" mass="30790">MSGKDLGPPNLGFMKCETCWRQHQPFLDTSGYRLLPKFDPAGSHYRRPIMRCSRAKGGRFILVSVTLRYGCNASPRREAGDAKTKSPKSEFRLEVELSVFLSSPPPSEDSHNHCAPIYDVLQSPHDTDYEILVMPWLRKFLSPSFDTVGELVESFRQILEGVESLHRRSVAHQWDKFRDLYPKRFHPAKPRRNATFTGSAKHITRAECWPRYFFIIDFGMSRRYVPPEIPYDPVLNCGNHYVPECIGSKEGDRCNPFRKYVGGVFPCG</sequence>
<dbReference type="Proteomes" id="UP000812287">
    <property type="component" value="Unassembled WGS sequence"/>
</dbReference>
<protein>
    <recommendedName>
        <fullName evidence="3">Protein kinase domain-containing protein</fullName>
    </recommendedName>
</protein>
<dbReference type="OrthoDB" id="3061590at2759"/>
<gene>
    <name evidence="1" type="ORF">BT62DRAFT_1006564</name>
</gene>
<accession>A0A9P8ARY2</accession>
<reference evidence="1" key="1">
    <citation type="submission" date="2020-11" db="EMBL/GenBank/DDBJ databases">
        <title>Adaptations for nitrogen fixation in a non-lichenized fungal sporocarp promotes dispersal by wood-feeding termites.</title>
        <authorList>
            <consortium name="DOE Joint Genome Institute"/>
            <person name="Koch R.A."/>
            <person name="Yoon G."/>
            <person name="Arayal U."/>
            <person name="Lail K."/>
            <person name="Amirebrahimi M."/>
            <person name="Labutti K."/>
            <person name="Lipzen A."/>
            <person name="Riley R."/>
            <person name="Barry K."/>
            <person name="Henrissat B."/>
            <person name="Grigoriev I.V."/>
            <person name="Herr J.R."/>
            <person name="Aime M.C."/>
        </authorList>
    </citation>
    <scope>NUCLEOTIDE SEQUENCE</scope>
    <source>
        <strain evidence="1">MCA 3950</strain>
    </source>
</reference>